<dbReference type="SUPFAM" id="SSF53474">
    <property type="entry name" value="alpha/beta-Hydrolases"/>
    <property type="match status" value="1"/>
</dbReference>
<dbReference type="GO" id="GO:0005737">
    <property type="term" value="C:cytoplasm"/>
    <property type="evidence" value="ECO:0007669"/>
    <property type="project" value="UniProtKB-SubCell"/>
</dbReference>
<dbReference type="PANTHER" id="PTHR36837:SF5">
    <property type="entry name" value="POLY-3-HYDROXYBUTYRATE SYNTHASE"/>
    <property type="match status" value="1"/>
</dbReference>
<keyword evidence="4" id="KW-0012">Acyltransferase</keyword>
<evidence type="ECO:0000313" key="7">
    <source>
        <dbReference type="Proteomes" id="UP000032568"/>
    </source>
</evidence>
<dbReference type="Gene3D" id="3.40.50.1820">
    <property type="entry name" value="alpha/beta hydrolase"/>
    <property type="match status" value="1"/>
</dbReference>
<evidence type="ECO:0000256" key="4">
    <source>
        <dbReference type="ARBA" id="ARBA00023315"/>
    </source>
</evidence>
<keyword evidence="3" id="KW-0808">Transferase</keyword>
<name>A0AAF0C1Z8_9GAMM</name>
<evidence type="ECO:0000256" key="3">
    <source>
        <dbReference type="ARBA" id="ARBA00022679"/>
    </source>
</evidence>
<reference evidence="6 7" key="1">
    <citation type="journal article" date="2015" name="Genome Announc.">
        <title>Draft Genome Sequences of Marine Isolates of Thalassomonas viridans and Thalassomonas actiniarum.</title>
        <authorList>
            <person name="Olonade I."/>
            <person name="van Zyl L.J."/>
            <person name="Trindade M."/>
        </authorList>
    </citation>
    <scope>NUCLEOTIDE SEQUENCE [LARGE SCALE GENOMIC DNA]</scope>
    <source>
        <strain evidence="6 7">A5K-106</strain>
    </source>
</reference>
<dbReference type="InterPro" id="IPR010941">
    <property type="entry name" value="PhaC_N"/>
</dbReference>
<dbReference type="RefSeq" id="WP_044835544.1">
    <property type="nucleotide sequence ID" value="NZ_CP059735.1"/>
</dbReference>
<protein>
    <submittedName>
        <fullName evidence="6">Class I poly(R)-hydroxyalkanoic acid synthase</fullName>
    </submittedName>
</protein>
<sequence>MGSGKAVGQDFIQYLNDETSKMLANFSSTETKQAIEDFSQQWFKLTQDALKDPASWLSLVEQYQQQHMKLWTALVGGQPAQAAEKAKELTSSLEQYQNNPVFEYIKQSYLMTSKLLNESAASAALDSAEQEKLVFYTKQFIDAMSPDNFAMTNPDVIKEAVETNGQSLVNGLNNLLSDMDKGRISMTDESAFVLGENLAVTEGAVVYENELFQLIHYKPLTQKVYQQPVLIVPPCINKYYILDLQEHNSFVRYCLEQEQNTFLISWVNPTKEQGSLSWDDYVELGVINAINRVKEITGQKSLHALSWCVGGTLLACAQAVLTARKDNSVASATFLTTLVDFEEPGDISVFIDPQQIESLLAQAKQKGVLSGRNLAVAFNMLRANDLIWSYVVRNYLKGKQPAPFDILYWNGDSTNLPYEMYRFYITQMYLENNLSKPDALNICGSDINLGNIEIPCYFLSTIGDHIAPWQSTYKGMELFGGNKEFVLGASGHVAGVINPVSKNRRHYWVDGNADQGAEHWLATAEKKEGSWWSHWSDWIKQSAGKKIAAPELGSKQYPVIEAAPGRYVKVKLEDIDNPPLNEAV</sequence>
<evidence type="ECO:0000256" key="1">
    <source>
        <dbReference type="ARBA" id="ARBA00004496"/>
    </source>
</evidence>
<dbReference type="AlphaFoldDB" id="A0AAF0C1Z8"/>
<feature type="domain" description="Poly-beta-hydroxybutyrate polymerase N-terminal" evidence="5">
    <location>
        <begin position="94"/>
        <end position="254"/>
    </location>
</feature>
<organism evidence="6 7">
    <name type="scientific">Thalassomonas actiniarum</name>
    <dbReference type="NCBI Taxonomy" id="485447"/>
    <lineage>
        <taxon>Bacteria</taxon>
        <taxon>Pseudomonadati</taxon>
        <taxon>Pseudomonadota</taxon>
        <taxon>Gammaproteobacteria</taxon>
        <taxon>Alteromonadales</taxon>
        <taxon>Colwelliaceae</taxon>
        <taxon>Thalassomonas</taxon>
    </lineage>
</organism>
<evidence type="ECO:0000259" key="5">
    <source>
        <dbReference type="Pfam" id="PF07167"/>
    </source>
</evidence>
<proteinExistence type="predicted"/>
<dbReference type="PANTHER" id="PTHR36837">
    <property type="entry name" value="POLY(3-HYDROXYALKANOATE) POLYMERASE SUBUNIT PHAC"/>
    <property type="match status" value="1"/>
</dbReference>
<dbReference type="GO" id="GO:0042619">
    <property type="term" value="P:poly-hydroxybutyrate biosynthetic process"/>
    <property type="evidence" value="ECO:0007669"/>
    <property type="project" value="InterPro"/>
</dbReference>
<dbReference type="KEGG" id="tact:SG35_019435"/>
<dbReference type="InterPro" id="IPR010963">
    <property type="entry name" value="PHA_synth_I"/>
</dbReference>
<dbReference type="Pfam" id="PF07167">
    <property type="entry name" value="PhaC_N"/>
    <property type="match status" value="1"/>
</dbReference>
<dbReference type="GO" id="GO:0016746">
    <property type="term" value="F:acyltransferase activity"/>
    <property type="evidence" value="ECO:0007669"/>
    <property type="project" value="UniProtKB-KW"/>
</dbReference>
<evidence type="ECO:0000256" key="2">
    <source>
        <dbReference type="ARBA" id="ARBA00022490"/>
    </source>
</evidence>
<gene>
    <name evidence="6" type="primary">phaC</name>
    <name evidence="6" type="ORF">SG35_019435</name>
</gene>
<dbReference type="InterPro" id="IPR051321">
    <property type="entry name" value="PHA/PHB_synthase"/>
</dbReference>
<reference evidence="6 7" key="2">
    <citation type="journal article" date="2022" name="Mar. Drugs">
        <title>Bioassay-Guided Fractionation Leads to the Detection of Cholic Acid Generated by the Rare Thalassomonas sp.</title>
        <authorList>
            <person name="Pheiffer F."/>
            <person name="Schneider Y.K."/>
            <person name="Hansen E.H."/>
            <person name="Andersen J.H."/>
            <person name="Isaksson J."/>
            <person name="Busche T."/>
            <person name="R C."/>
            <person name="Kalinowski J."/>
            <person name="Zyl L.V."/>
            <person name="Trindade M."/>
        </authorList>
    </citation>
    <scope>NUCLEOTIDE SEQUENCE [LARGE SCALE GENOMIC DNA]</scope>
    <source>
        <strain evidence="6 7">A5K-106</strain>
    </source>
</reference>
<dbReference type="EMBL" id="CP059735">
    <property type="protein sequence ID" value="WDD97478.1"/>
    <property type="molecule type" value="Genomic_DNA"/>
</dbReference>
<dbReference type="Proteomes" id="UP000032568">
    <property type="component" value="Chromosome"/>
</dbReference>
<dbReference type="InterPro" id="IPR029058">
    <property type="entry name" value="AB_hydrolase_fold"/>
</dbReference>
<comment type="subcellular location">
    <subcellularLocation>
        <location evidence="1">Cytoplasm</location>
    </subcellularLocation>
</comment>
<keyword evidence="7" id="KW-1185">Reference proteome</keyword>
<accession>A0AAF0C1Z8</accession>
<dbReference type="NCBIfam" id="TIGR01838">
    <property type="entry name" value="PHA_synth_I"/>
    <property type="match status" value="1"/>
</dbReference>
<keyword evidence="2" id="KW-0963">Cytoplasm</keyword>
<evidence type="ECO:0000313" key="6">
    <source>
        <dbReference type="EMBL" id="WDD97478.1"/>
    </source>
</evidence>